<sequence>MLAVSFALFSPAVSSVRRVLASVFEMFDLHISVSFYPIAFTVISGGLL</sequence>
<organism evidence="1 2">
    <name type="scientific">Corchorus olitorius</name>
    <dbReference type="NCBI Taxonomy" id="93759"/>
    <lineage>
        <taxon>Eukaryota</taxon>
        <taxon>Viridiplantae</taxon>
        <taxon>Streptophyta</taxon>
        <taxon>Embryophyta</taxon>
        <taxon>Tracheophyta</taxon>
        <taxon>Spermatophyta</taxon>
        <taxon>Magnoliopsida</taxon>
        <taxon>eudicotyledons</taxon>
        <taxon>Gunneridae</taxon>
        <taxon>Pentapetalae</taxon>
        <taxon>rosids</taxon>
        <taxon>malvids</taxon>
        <taxon>Malvales</taxon>
        <taxon>Malvaceae</taxon>
        <taxon>Grewioideae</taxon>
        <taxon>Apeibeae</taxon>
        <taxon>Corchorus</taxon>
    </lineage>
</organism>
<gene>
    <name evidence="1" type="ORF">COLO4_24059</name>
</gene>
<dbReference type="AlphaFoldDB" id="A0A1R3ID25"/>
<proteinExistence type="predicted"/>
<comment type="caution">
    <text evidence="1">The sequence shown here is derived from an EMBL/GenBank/DDBJ whole genome shotgun (WGS) entry which is preliminary data.</text>
</comment>
<evidence type="ECO:0000313" key="1">
    <source>
        <dbReference type="EMBL" id="OMO80506.1"/>
    </source>
</evidence>
<evidence type="ECO:0000313" key="2">
    <source>
        <dbReference type="Proteomes" id="UP000187203"/>
    </source>
</evidence>
<dbReference type="Proteomes" id="UP000187203">
    <property type="component" value="Unassembled WGS sequence"/>
</dbReference>
<accession>A0A1R3ID25</accession>
<dbReference type="EMBL" id="AWUE01018425">
    <property type="protein sequence ID" value="OMO80506.1"/>
    <property type="molecule type" value="Genomic_DNA"/>
</dbReference>
<name>A0A1R3ID25_9ROSI</name>
<reference evidence="2" key="1">
    <citation type="submission" date="2013-09" db="EMBL/GenBank/DDBJ databases">
        <title>Corchorus olitorius genome sequencing.</title>
        <authorList>
            <person name="Alam M."/>
            <person name="Haque M.S."/>
            <person name="Islam M.S."/>
            <person name="Emdad E.M."/>
            <person name="Islam M.M."/>
            <person name="Ahmed B."/>
            <person name="Halim A."/>
            <person name="Hossen Q.M.M."/>
            <person name="Hossain M.Z."/>
            <person name="Ahmed R."/>
            <person name="Khan M.M."/>
            <person name="Islam R."/>
            <person name="Rashid M.M."/>
            <person name="Khan S.A."/>
            <person name="Rahman M.S."/>
            <person name="Alam M."/>
            <person name="Yahiya A.S."/>
            <person name="Khan M.S."/>
            <person name="Azam M.S."/>
            <person name="Haque T."/>
            <person name="Lashkar M.Z.H."/>
            <person name="Akhand A.I."/>
            <person name="Morshed G."/>
            <person name="Roy S."/>
            <person name="Uddin K.S."/>
            <person name="Rabeya T."/>
            <person name="Hossain A.S."/>
            <person name="Chowdhury A."/>
            <person name="Snigdha A.R."/>
            <person name="Mortoza M.S."/>
            <person name="Matin S.A."/>
            <person name="Hoque S.M.E."/>
            <person name="Islam M.K."/>
            <person name="Roy D.K."/>
            <person name="Haider R."/>
            <person name="Moosa M.M."/>
            <person name="Elias S.M."/>
            <person name="Hasan A.M."/>
            <person name="Jahan S."/>
            <person name="Shafiuddin M."/>
            <person name="Mahmood N."/>
            <person name="Shommy N.S."/>
        </authorList>
    </citation>
    <scope>NUCLEOTIDE SEQUENCE [LARGE SCALE GENOMIC DNA]</scope>
    <source>
        <strain evidence="2">cv. O-4</strain>
    </source>
</reference>
<keyword evidence="2" id="KW-1185">Reference proteome</keyword>
<protein>
    <submittedName>
        <fullName evidence="1">Uncharacterized protein</fullName>
    </submittedName>
</protein>